<accession>A0A1U7NJV1</accession>
<gene>
    <name evidence="6" type="ORF">BO225_11065</name>
</gene>
<evidence type="ECO:0000256" key="3">
    <source>
        <dbReference type="ARBA" id="ARBA00022801"/>
    </source>
</evidence>
<dbReference type="RefSeq" id="WP_076342295.1">
    <property type="nucleotide sequence ID" value="NZ_CAJTMI010000028.1"/>
</dbReference>
<comment type="similarity">
    <text evidence="1">Belongs to the metallo-dependent hydrolases superfamily. CpsB/CapC family.</text>
</comment>
<dbReference type="GeneID" id="78276468"/>
<evidence type="ECO:0000256" key="2">
    <source>
        <dbReference type="ARBA" id="ARBA00013064"/>
    </source>
</evidence>
<reference evidence="6 7" key="1">
    <citation type="submission" date="2016-11" db="EMBL/GenBank/DDBJ databases">
        <title>Description of two novel members of the family Erysipelotrichaceae: Ileibacterium lipovorans gen. nov., sp. nov. and Dubosiella newyorkensis, gen. nov., sp. nov.</title>
        <authorList>
            <person name="Cox L.M."/>
            <person name="Sohn J."/>
            <person name="Tyrrell K.L."/>
            <person name="Citron D.M."/>
            <person name="Lawson P.A."/>
            <person name="Patel N.B."/>
            <person name="Iizumi T."/>
            <person name="Perez-Perez G.I."/>
            <person name="Goldstein E.J."/>
            <person name="Blaser M.J."/>
        </authorList>
    </citation>
    <scope>NUCLEOTIDE SEQUENCE [LARGE SCALE GENOMIC DNA]</scope>
    <source>
        <strain evidence="6 7">NYU-BL-A4</strain>
    </source>
</reference>
<dbReference type="STRING" id="1862672.BO225_11065"/>
<keyword evidence="7" id="KW-1185">Reference proteome</keyword>
<name>A0A1U7NJV1_9FIRM</name>
<evidence type="ECO:0000313" key="6">
    <source>
        <dbReference type="EMBL" id="OLU44109.1"/>
    </source>
</evidence>
<dbReference type="Pfam" id="PF19567">
    <property type="entry name" value="CpsB_CapC"/>
    <property type="match status" value="1"/>
</dbReference>
<dbReference type="SUPFAM" id="SSF89550">
    <property type="entry name" value="PHP domain-like"/>
    <property type="match status" value="1"/>
</dbReference>
<dbReference type="AlphaFoldDB" id="A0A1U7NJV1"/>
<comment type="caution">
    <text evidence="6">The sequence shown here is derived from an EMBL/GenBank/DDBJ whole genome shotgun (WGS) entry which is preliminary data.</text>
</comment>
<dbReference type="PANTHER" id="PTHR39181:SF1">
    <property type="entry name" value="TYROSINE-PROTEIN PHOSPHATASE YWQE"/>
    <property type="match status" value="1"/>
</dbReference>
<dbReference type="PIRSF" id="PIRSF016557">
    <property type="entry name" value="Caps_synth_CpsB"/>
    <property type="match status" value="1"/>
</dbReference>
<keyword evidence="3" id="KW-0378">Hydrolase</keyword>
<dbReference type="Gene3D" id="3.20.20.140">
    <property type="entry name" value="Metal-dependent hydrolases"/>
    <property type="match status" value="1"/>
</dbReference>
<proteinExistence type="inferred from homology"/>
<dbReference type="InterPro" id="IPR016667">
    <property type="entry name" value="Caps_polysacc_synth_CpsB/CapC"/>
</dbReference>
<dbReference type="GO" id="GO:0004725">
    <property type="term" value="F:protein tyrosine phosphatase activity"/>
    <property type="evidence" value="ECO:0007669"/>
    <property type="project" value="UniProtKB-EC"/>
</dbReference>
<evidence type="ECO:0000313" key="7">
    <source>
        <dbReference type="Proteomes" id="UP000186705"/>
    </source>
</evidence>
<protein>
    <recommendedName>
        <fullName evidence="2">protein-tyrosine-phosphatase</fullName>
        <ecNumber evidence="2">3.1.3.48</ecNumber>
    </recommendedName>
</protein>
<dbReference type="PANTHER" id="PTHR39181">
    <property type="entry name" value="TYROSINE-PROTEIN PHOSPHATASE YWQE"/>
    <property type="match status" value="1"/>
</dbReference>
<organism evidence="6 7">
    <name type="scientific">Dubosiella newyorkensis</name>
    <dbReference type="NCBI Taxonomy" id="1862672"/>
    <lineage>
        <taxon>Bacteria</taxon>
        <taxon>Bacillati</taxon>
        <taxon>Bacillota</taxon>
        <taxon>Erysipelotrichia</taxon>
        <taxon>Erysipelotrichales</taxon>
        <taxon>Erysipelotrichaceae</taxon>
        <taxon>Dubosiella</taxon>
    </lineage>
</organism>
<dbReference type="Proteomes" id="UP000186705">
    <property type="component" value="Unassembled WGS sequence"/>
</dbReference>
<keyword evidence="4" id="KW-0904">Protein phosphatase</keyword>
<dbReference type="EC" id="3.1.3.48" evidence="2"/>
<dbReference type="OrthoDB" id="9788539at2"/>
<evidence type="ECO:0000256" key="1">
    <source>
        <dbReference type="ARBA" id="ARBA00005750"/>
    </source>
</evidence>
<dbReference type="GO" id="GO:0030145">
    <property type="term" value="F:manganese ion binding"/>
    <property type="evidence" value="ECO:0007669"/>
    <property type="project" value="InterPro"/>
</dbReference>
<dbReference type="EMBL" id="MPKA01000130">
    <property type="protein sequence ID" value="OLU44109.1"/>
    <property type="molecule type" value="Genomic_DNA"/>
</dbReference>
<dbReference type="InterPro" id="IPR016195">
    <property type="entry name" value="Pol/histidinol_Pase-like"/>
</dbReference>
<evidence type="ECO:0000256" key="5">
    <source>
        <dbReference type="ARBA" id="ARBA00051722"/>
    </source>
</evidence>
<evidence type="ECO:0000256" key="4">
    <source>
        <dbReference type="ARBA" id="ARBA00022912"/>
    </source>
</evidence>
<comment type="catalytic activity">
    <reaction evidence="5">
        <text>O-phospho-L-tyrosyl-[protein] + H2O = L-tyrosyl-[protein] + phosphate</text>
        <dbReference type="Rhea" id="RHEA:10684"/>
        <dbReference type="Rhea" id="RHEA-COMP:10136"/>
        <dbReference type="Rhea" id="RHEA-COMP:20101"/>
        <dbReference type="ChEBI" id="CHEBI:15377"/>
        <dbReference type="ChEBI" id="CHEBI:43474"/>
        <dbReference type="ChEBI" id="CHEBI:46858"/>
        <dbReference type="ChEBI" id="CHEBI:61978"/>
        <dbReference type="EC" id="3.1.3.48"/>
    </reaction>
</comment>
<sequence>MIKKIDLHSHIAWGIDDGMPDVASARQALQCAREDGIIAICSTPHFVSNQLDSKQIQRMRDRQIELAFLAEKYGIEIYAGAEMFMDESFVRALNNGLYQTINRSRYLLCEFDVRQEIHSIPDASDRLYEVEIRGMKPVIAHVERYFHHGLDEEMIREWKENGYIFQINRTSLQGMHGKTIQANAWWLIEHGYGHIICTDTHRAEGHRVEKLSDIETELIEKVGIENAKKLLYSNPLRILLNKPIEQIEVHIEKKGIFRRQSWLEKSTNSI</sequence>